<gene>
    <name evidence="1" type="ORF">LCGC14_1675840</name>
</gene>
<name>A0A0F9ICF2_9ZZZZ</name>
<dbReference type="AlphaFoldDB" id="A0A0F9ICF2"/>
<accession>A0A0F9ICF2</accession>
<reference evidence="1" key="1">
    <citation type="journal article" date="2015" name="Nature">
        <title>Complex archaea that bridge the gap between prokaryotes and eukaryotes.</title>
        <authorList>
            <person name="Spang A."/>
            <person name="Saw J.H."/>
            <person name="Jorgensen S.L."/>
            <person name="Zaremba-Niedzwiedzka K."/>
            <person name="Martijn J."/>
            <person name="Lind A.E."/>
            <person name="van Eijk R."/>
            <person name="Schleper C."/>
            <person name="Guy L."/>
            <person name="Ettema T.J."/>
        </authorList>
    </citation>
    <scope>NUCLEOTIDE SEQUENCE</scope>
</reference>
<sequence>MGMAWNDLPPSSPRRVALHYYYGQRGLFQPNYCFPIRIWNLDMWKRATGHIPCHFLTIRSGELSCAGI</sequence>
<proteinExistence type="predicted"/>
<evidence type="ECO:0000313" key="1">
    <source>
        <dbReference type="EMBL" id="KKM17429.1"/>
    </source>
</evidence>
<protein>
    <submittedName>
        <fullName evidence="1">Uncharacterized protein</fullName>
    </submittedName>
</protein>
<dbReference type="EMBL" id="LAZR01014453">
    <property type="protein sequence ID" value="KKM17429.1"/>
    <property type="molecule type" value="Genomic_DNA"/>
</dbReference>
<comment type="caution">
    <text evidence="1">The sequence shown here is derived from an EMBL/GenBank/DDBJ whole genome shotgun (WGS) entry which is preliminary data.</text>
</comment>
<organism evidence="1">
    <name type="scientific">marine sediment metagenome</name>
    <dbReference type="NCBI Taxonomy" id="412755"/>
    <lineage>
        <taxon>unclassified sequences</taxon>
        <taxon>metagenomes</taxon>
        <taxon>ecological metagenomes</taxon>
    </lineage>
</organism>